<protein>
    <recommendedName>
        <fullName evidence="2">DUF3179 domain-containing protein</fullName>
    </recommendedName>
</protein>
<gene>
    <name evidence="1" type="ORF">S01H1_25844</name>
</gene>
<reference evidence="1" key="1">
    <citation type="journal article" date="2014" name="Front. Microbiol.">
        <title>High frequency of phylogenetically diverse reductive dehalogenase-homologous genes in deep subseafloor sedimentary metagenomes.</title>
        <authorList>
            <person name="Kawai M."/>
            <person name="Futagami T."/>
            <person name="Toyoda A."/>
            <person name="Takaki Y."/>
            <person name="Nishi S."/>
            <person name="Hori S."/>
            <person name="Arai W."/>
            <person name="Tsubouchi T."/>
            <person name="Morono Y."/>
            <person name="Uchiyama I."/>
            <person name="Ito T."/>
            <person name="Fujiyama A."/>
            <person name="Inagaki F."/>
            <person name="Takami H."/>
        </authorList>
    </citation>
    <scope>NUCLEOTIDE SEQUENCE</scope>
    <source>
        <strain evidence="1">Expedition CK06-06</strain>
    </source>
</reference>
<dbReference type="InterPro" id="IPR021516">
    <property type="entry name" value="DUF3179"/>
</dbReference>
<evidence type="ECO:0000313" key="1">
    <source>
        <dbReference type="EMBL" id="GAF92675.1"/>
    </source>
</evidence>
<proteinExistence type="predicted"/>
<sequence length="154" mass="17193">MLIPTAAFFWMQWAESDRVLGGSRDQRPRRGTLNGFDLSNSVLPRKLIRRGGPSRDGIPALVDPPVVNASQVGYLRPFDRVAGVVVEGVARAYPLRILNYHEVVNDRVGRTSLAVTYCPLCDSVVVFDRRTDRGELQFGVSGLLYNSNVLLYDR</sequence>
<organism evidence="1">
    <name type="scientific">marine sediment metagenome</name>
    <dbReference type="NCBI Taxonomy" id="412755"/>
    <lineage>
        <taxon>unclassified sequences</taxon>
        <taxon>metagenomes</taxon>
        <taxon>ecological metagenomes</taxon>
    </lineage>
</organism>
<dbReference type="Pfam" id="PF11376">
    <property type="entry name" value="DUF3179"/>
    <property type="match status" value="1"/>
</dbReference>
<evidence type="ECO:0008006" key="2">
    <source>
        <dbReference type="Google" id="ProtNLM"/>
    </source>
</evidence>
<comment type="caution">
    <text evidence="1">The sequence shown here is derived from an EMBL/GenBank/DDBJ whole genome shotgun (WGS) entry which is preliminary data.</text>
</comment>
<name>X0UW28_9ZZZZ</name>
<dbReference type="EMBL" id="BARS01015634">
    <property type="protein sequence ID" value="GAF92675.1"/>
    <property type="molecule type" value="Genomic_DNA"/>
</dbReference>
<feature type="non-terminal residue" evidence="1">
    <location>
        <position position="154"/>
    </location>
</feature>
<accession>X0UW28</accession>
<dbReference type="AlphaFoldDB" id="X0UW28"/>